<dbReference type="EMBL" id="JACXAI010000040">
    <property type="protein sequence ID" value="MBD1382981.1"/>
    <property type="molecule type" value="Genomic_DNA"/>
</dbReference>
<dbReference type="GO" id="GO:0015501">
    <property type="term" value="F:glutamate:sodium symporter activity"/>
    <property type="evidence" value="ECO:0007669"/>
    <property type="project" value="InterPro"/>
</dbReference>
<feature type="transmembrane region" description="Helical" evidence="1">
    <location>
        <begin position="111"/>
        <end position="133"/>
    </location>
</feature>
<name>A0A926RZC8_9BACI</name>
<accession>A0A926RZC8</accession>
<sequence>MPQDVISSSLLNSFLFYISILGVLLFAGVLLRLKVGIFKKFFIPASLIAGFLGIIIGPYGFKMLSEPMVSTWGSLAGILITIVFAPMLIGMNKETSKEAAKHAVPQVLYSYLGSSLQIGVPLLVTGLILIPIWEVDELFGSIIEIGWAGGHGTAGGMQGVFESLNWAEGTSLSLTSATVGLLFGIIGGMIIINIGVKKGYTSVIKSTSQLQSQQEDIPQEKTASSYNTINEDVVESFGFHLALIFIAVLIGWGLQQLIIPYVAGVPLFPLAMLGGLVVNISLSKTRFYRLIDKQTLNRIQGLALEFLIVGAVASIKIPVVVEYAIPLLIVSLFSLLTILWYFHFIGPKMFKKDWFEHSIVNYGTATGVTAVGLMLLRTVDPNMKTEAASAYAIRAPFYSPFLGGGLITSIVPVLIINYGTTLVGIAFLIISFLILAAAKLLGYFHCDADKKQNYEGQQNISQSKL</sequence>
<dbReference type="GO" id="GO:0016020">
    <property type="term" value="C:membrane"/>
    <property type="evidence" value="ECO:0007669"/>
    <property type="project" value="InterPro"/>
</dbReference>
<reference evidence="2" key="1">
    <citation type="submission" date="2020-09" db="EMBL/GenBank/DDBJ databases">
        <title>A novel bacterium of genus Bacillus, isolated from South China Sea.</title>
        <authorList>
            <person name="Huang H."/>
            <person name="Mo K."/>
            <person name="Hu Y."/>
        </authorList>
    </citation>
    <scope>NUCLEOTIDE SEQUENCE</scope>
    <source>
        <strain evidence="2">IB182487</strain>
    </source>
</reference>
<keyword evidence="1" id="KW-0472">Membrane</keyword>
<feature type="transmembrane region" description="Helical" evidence="1">
    <location>
        <begin position="396"/>
        <end position="415"/>
    </location>
</feature>
<comment type="caution">
    <text evidence="2">The sequence shown here is derived from an EMBL/GenBank/DDBJ whole genome shotgun (WGS) entry which is preliminary data.</text>
</comment>
<gene>
    <name evidence="2" type="ORF">IC621_22530</name>
</gene>
<dbReference type="InterPro" id="IPR004445">
    <property type="entry name" value="GltS"/>
</dbReference>
<dbReference type="PANTHER" id="PTHR36178">
    <property type="entry name" value="SLR0625 PROTEIN"/>
    <property type="match status" value="1"/>
</dbReference>
<feature type="transmembrane region" description="Helical" evidence="1">
    <location>
        <begin position="233"/>
        <end position="252"/>
    </location>
</feature>
<dbReference type="GO" id="GO:0015813">
    <property type="term" value="P:L-glutamate transmembrane transport"/>
    <property type="evidence" value="ECO:0007669"/>
    <property type="project" value="InterPro"/>
</dbReference>
<evidence type="ECO:0000256" key="1">
    <source>
        <dbReference type="SAM" id="Phobius"/>
    </source>
</evidence>
<evidence type="ECO:0000313" key="2">
    <source>
        <dbReference type="EMBL" id="MBD1382981.1"/>
    </source>
</evidence>
<feature type="transmembrane region" description="Helical" evidence="1">
    <location>
        <begin position="422"/>
        <end position="444"/>
    </location>
</feature>
<feature type="transmembrane region" description="Helical" evidence="1">
    <location>
        <begin position="72"/>
        <end position="90"/>
    </location>
</feature>
<feature type="transmembrane region" description="Helical" evidence="1">
    <location>
        <begin position="258"/>
        <end position="278"/>
    </location>
</feature>
<keyword evidence="1" id="KW-1133">Transmembrane helix</keyword>
<dbReference type="PANTHER" id="PTHR36178:SF1">
    <property type="entry name" value="SODIUM_GLUTAMATE SYMPORTER"/>
    <property type="match status" value="1"/>
</dbReference>
<feature type="transmembrane region" description="Helical" evidence="1">
    <location>
        <begin position="323"/>
        <end position="342"/>
    </location>
</feature>
<feature type="transmembrane region" description="Helical" evidence="1">
    <location>
        <begin position="354"/>
        <end position="376"/>
    </location>
</feature>
<protein>
    <submittedName>
        <fullName evidence="2">Sodium:glutamate symporter</fullName>
    </submittedName>
</protein>
<organism evidence="2 3">
    <name type="scientific">Metabacillus arenae</name>
    <dbReference type="NCBI Taxonomy" id="2771434"/>
    <lineage>
        <taxon>Bacteria</taxon>
        <taxon>Bacillati</taxon>
        <taxon>Bacillota</taxon>
        <taxon>Bacilli</taxon>
        <taxon>Bacillales</taxon>
        <taxon>Bacillaceae</taxon>
        <taxon>Metabacillus</taxon>
    </lineage>
</organism>
<keyword evidence="1" id="KW-0812">Transmembrane</keyword>
<keyword evidence="3" id="KW-1185">Reference proteome</keyword>
<proteinExistence type="predicted"/>
<dbReference type="RefSeq" id="WP_191161696.1">
    <property type="nucleotide sequence ID" value="NZ_JACXAI010000040.1"/>
</dbReference>
<evidence type="ECO:0000313" key="3">
    <source>
        <dbReference type="Proteomes" id="UP000626844"/>
    </source>
</evidence>
<feature type="transmembrane region" description="Helical" evidence="1">
    <location>
        <begin position="14"/>
        <end position="34"/>
    </location>
</feature>
<feature type="transmembrane region" description="Helical" evidence="1">
    <location>
        <begin position="41"/>
        <end position="60"/>
    </location>
</feature>
<feature type="transmembrane region" description="Helical" evidence="1">
    <location>
        <begin position="174"/>
        <end position="196"/>
    </location>
</feature>
<feature type="transmembrane region" description="Helical" evidence="1">
    <location>
        <begin position="299"/>
        <end position="317"/>
    </location>
</feature>
<dbReference type="Proteomes" id="UP000626844">
    <property type="component" value="Unassembled WGS sequence"/>
</dbReference>
<dbReference type="AlphaFoldDB" id="A0A926RZC8"/>
<dbReference type="Pfam" id="PF03616">
    <property type="entry name" value="Glt_symporter"/>
    <property type="match status" value="1"/>
</dbReference>